<dbReference type="PROSITE" id="PS51186">
    <property type="entry name" value="GNAT"/>
    <property type="match status" value="1"/>
</dbReference>
<reference evidence="2 3" key="1">
    <citation type="submission" date="2017-10" db="EMBL/GenBank/DDBJ databases">
        <title>Bacillus sp. nov., a halophilic bacterium isolated from a Keqin Lake.</title>
        <authorList>
            <person name="Wang H."/>
        </authorList>
    </citation>
    <scope>NUCLEOTIDE SEQUENCE [LARGE SCALE GENOMIC DNA]</scope>
    <source>
        <strain evidence="2 3">KCTC 13187</strain>
    </source>
</reference>
<dbReference type="OrthoDB" id="2678531at2"/>
<feature type="domain" description="N-acetyltransferase" evidence="1">
    <location>
        <begin position="3"/>
        <end position="132"/>
    </location>
</feature>
<keyword evidence="3" id="KW-1185">Reference proteome</keyword>
<dbReference type="AlphaFoldDB" id="A0A3A9KBT3"/>
<dbReference type="SUPFAM" id="SSF55729">
    <property type="entry name" value="Acyl-CoA N-acyltransferases (Nat)"/>
    <property type="match status" value="1"/>
</dbReference>
<comment type="caution">
    <text evidence="2">The sequence shown here is derived from an EMBL/GenBank/DDBJ whole genome shotgun (WGS) entry which is preliminary data.</text>
</comment>
<gene>
    <name evidence="2" type="ORF">CR203_05660</name>
</gene>
<evidence type="ECO:0000313" key="3">
    <source>
        <dbReference type="Proteomes" id="UP000281498"/>
    </source>
</evidence>
<dbReference type="InterPro" id="IPR000182">
    <property type="entry name" value="GNAT_dom"/>
</dbReference>
<dbReference type="EMBL" id="PDOE01000002">
    <property type="protein sequence ID" value="RKL67992.1"/>
    <property type="molecule type" value="Genomic_DNA"/>
</dbReference>
<evidence type="ECO:0000313" key="2">
    <source>
        <dbReference type="EMBL" id="RKL67992.1"/>
    </source>
</evidence>
<proteinExistence type="predicted"/>
<dbReference type="Proteomes" id="UP000281498">
    <property type="component" value="Unassembled WGS sequence"/>
</dbReference>
<dbReference type="RefSeq" id="WP_110938331.1">
    <property type="nucleotide sequence ID" value="NZ_KZ614147.1"/>
</dbReference>
<protein>
    <recommendedName>
        <fullName evidence="1">N-acetyltransferase domain-containing protein</fullName>
    </recommendedName>
</protein>
<name>A0A3A9KBT3_9BACI</name>
<sequence length="150" mass="16697">MAVIIREAKEVDVLPIQHFIAKAGFQTNETNTNWELFHLAINDNENIVACVALEPITEKDTMIRTLILDSNEVNGSFLLRMLETAFQLATKQGADTVYLVAAHADEVLLSLGFQKVDPSEIPKEIQDLPNVPDHTLSPLTIFKKSVIVDN</sequence>
<dbReference type="Gene3D" id="3.40.630.30">
    <property type="match status" value="1"/>
</dbReference>
<dbReference type="InterPro" id="IPR016181">
    <property type="entry name" value="Acyl_CoA_acyltransferase"/>
</dbReference>
<accession>A0A3A9KBT3</accession>
<dbReference type="GO" id="GO:0016747">
    <property type="term" value="F:acyltransferase activity, transferring groups other than amino-acyl groups"/>
    <property type="evidence" value="ECO:0007669"/>
    <property type="project" value="InterPro"/>
</dbReference>
<evidence type="ECO:0000259" key="1">
    <source>
        <dbReference type="PROSITE" id="PS51186"/>
    </source>
</evidence>
<organism evidence="2 3">
    <name type="scientific">Salipaludibacillus neizhouensis</name>
    <dbReference type="NCBI Taxonomy" id="885475"/>
    <lineage>
        <taxon>Bacteria</taxon>
        <taxon>Bacillati</taxon>
        <taxon>Bacillota</taxon>
        <taxon>Bacilli</taxon>
        <taxon>Bacillales</taxon>
        <taxon>Bacillaceae</taxon>
    </lineage>
</organism>